<keyword evidence="5" id="KW-1185">Reference proteome</keyword>
<sequence length="272" mass="28745">MRQRSVLVLAVLACLFVPGCSRLSFIKPNTERGSYTQVAPDYNVRESPGEKRRVAMLDALGLAGVALQRGDLESAEAQARSALKIEPKSADAYTVLALVAGRRGQNDLAGSNYAKAVQLTPGDGNALNNYGVWLCANGRTSESLARFSAALQDPGYAMPAAALGNAGACALRAGQAGVAEENLRRALQIDPVNVVALGAMAQLRFNQAQYLDARAFMQRRLVAAPADRDALMLAAQIEDRMGDAVAAARYRQMVSTIQSPPGNGDPNGARGQ</sequence>
<proteinExistence type="predicted"/>
<dbReference type="NCBIfam" id="TIGR02521">
    <property type="entry name" value="type_IV_pilW"/>
    <property type="match status" value="1"/>
</dbReference>
<dbReference type="Pfam" id="PF13432">
    <property type="entry name" value="TPR_16"/>
    <property type="match status" value="2"/>
</dbReference>
<dbReference type="InterPro" id="IPR019734">
    <property type="entry name" value="TPR_rpt"/>
</dbReference>
<keyword evidence="2 3" id="KW-0802">TPR repeat</keyword>
<name>A0A516V347_9GAMM</name>
<dbReference type="PANTHER" id="PTHR44858:SF1">
    <property type="entry name" value="UDP-N-ACETYLGLUCOSAMINE--PEPTIDE N-ACETYLGLUCOSAMINYLTRANSFERASE SPINDLY-RELATED"/>
    <property type="match status" value="1"/>
</dbReference>
<accession>A0A516V347</accession>
<evidence type="ECO:0000256" key="2">
    <source>
        <dbReference type="ARBA" id="ARBA00022803"/>
    </source>
</evidence>
<evidence type="ECO:0000313" key="5">
    <source>
        <dbReference type="Proteomes" id="UP000315891"/>
    </source>
</evidence>
<dbReference type="RefSeq" id="WP_143878441.1">
    <property type="nucleotide sequence ID" value="NZ_BAABLZ010000002.1"/>
</dbReference>
<dbReference type="SMART" id="SM00028">
    <property type="entry name" value="TPR"/>
    <property type="match status" value="4"/>
</dbReference>
<dbReference type="PROSITE" id="PS50005">
    <property type="entry name" value="TPR"/>
    <property type="match status" value="2"/>
</dbReference>
<organism evidence="4 5">
    <name type="scientific">Pseudoluteimonas lycopersici</name>
    <dbReference type="NCBI Taxonomy" id="1324796"/>
    <lineage>
        <taxon>Bacteria</taxon>
        <taxon>Pseudomonadati</taxon>
        <taxon>Pseudomonadota</taxon>
        <taxon>Gammaproteobacteria</taxon>
        <taxon>Lysobacterales</taxon>
        <taxon>Lysobacteraceae</taxon>
        <taxon>Pseudoluteimonas</taxon>
    </lineage>
</organism>
<protein>
    <submittedName>
        <fullName evidence="4">Type IV pilus biogenesis/stability protein PilW</fullName>
    </submittedName>
</protein>
<gene>
    <name evidence="4" type="primary">pilW</name>
    <name evidence="4" type="ORF">FNZ56_03065</name>
</gene>
<keyword evidence="1" id="KW-0677">Repeat</keyword>
<dbReference type="SUPFAM" id="SSF48452">
    <property type="entry name" value="TPR-like"/>
    <property type="match status" value="1"/>
</dbReference>
<dbReference type="Proteomes" id="UP000315891">
    <property type="component" value="Chromosome"/>
</dbReference>
<dbReference type="Gene3D" id="1.25.40.10">
    <property type="entry name" value="Tetratricopeptide repeat domain"/>
    <property type="match status" value="1"/>
</dbReference>
<dbReference type="InterPro" id="IPR013360">
    <property type="entry name" value="Pilus_4_PilW"/>
</dbReference>
<dbReference type="PANTHER" id="PTHR44858">
    <property type="entry name" value="TETRATRICOPEPTIDE REPEAT PROTEIN 6"/>
    <property type="match status" value="1"/>
</dbReference>
<dbReference type="OrthoDB" id="9814042at2"/>
<dbReference type="InterPro" id="IPR050498">
    <property type="entry name" value="Ycf3"/>
</dbReference>
<dbReference type="AlphaFoldDB" id="A0A516V347"/>
<dbReference type="InterPro" id="IPR011990">
    <property type="entry name" value="TPR-like_helical_dom_sf"/>
</dbReference>
<evidence type="ECO:0000256" key="3">
    <source>
        <dbReference type="PROSITE-ProRule" id="PRU00339"/>
    </source>
</evidence>
<reference evidence="4 5" key="1">
    <citation type="submission" date="2019-07" db="EMBL/GenBank/DDBJ databases">
        <title>Lysobacter weifangensis sp. nov., isolated from bensulfuron-methyl contaminated farmland soil.</title>
        <authorList>
            <person name="Zhao H."/>
        </authorList>
    </citation>
    <scope>NUCLEOTIDE SEQUENCE [LARGE SCALE GENOMIC DNA]</scope>
    <source>
        <strain evidence="4 5">CC-Bw-6</strain>
    </source>
</reference>
<feature type="repeat" description="TPR" evidence="3">
    <location>
        <begin position="90"/>
        <end position="123"/>
    </location>
</feature>
<feature type="repeat" description="TPR" evidence="3">
    <location>
        <begin position="160"/>
        <end position="193"/>
    </location>
</feature>
<dbReference type="EMBL" id="CP041742">
    <property type="protein sequence ID" value="QDQ72927.1"/>
    <property type="molecule type" value="Genomic_DNA"/>
</dbReference>
<evidence type="ECO:0000313" key="4">
    <source>
        <dbReference type="EMBL" id="QDQ72927.1"/>
    </source>
</evidence>
<evidence type="ECO:0000256" key="1">
    <source>
        <dbReference type="ARBA" id="ARBA00022737"/>
    </source>
</evidence>